<keyword evidence="1" id="KW-0472">Membrane</keyword>
<proteinExistence type="predicted"/>
<feature type="transmembrane region" description="Helical" evidence="1">
    <location>
        <begin position="33"/>
        <end position="56"/>
    </location>
</feature>
<name>A0AAJ4A3D1_9BACT</name>
<dbReference type="RefSeq" id="WP_152299118.1">
    <property type="nucleotide sequence ID" value="NZ_CP041166.1"/>
</dbReference>
<keyword evidence="1" id="KW-1133">Transmembrane helix</keyword>
<accession>A0AAJ4A3D1</accession>
<evidence type="ECO:0000313" key="3">
    <source>
        <dbReference type="Proteomes" id="UP000326061"/>
    </source>
</evidence>
<sequence length="110" mass="13077">MSSRENFNKHPSFTSQEIDLSDYFFTIEGYEGFFYTLYLITIPYITGAVFLFFYVAKGDFSNFMLLDINAFFVVWLIGYEIVAIFILIAILISFLRYDKKTKNHKQNRHH</sequence>
<keyword evidence="1" id="KW-0812">Transmembrane</keyword>
<dbReference type="AlphaFoldDB" id="A0AAJ4A3D1"/>
<dbReference type="EMBL" id="CP041166">
    <property type="protein sequence ID" value="QFR43055.1"/>
    <property type="molecule type" value="Genomic_DNA"/>
</dbReference>
<gene>
    <name evidence="2" type="ORF">FJR47_03710</name>
</gene>
<evidence type="ECO:0000256" key="1">
    <source>
        <dbReference type="SAM" id="Phobius"/>
    </source>
</evidence>
<feature type="transmembrane region" description="Helical" evidence="1">
    <location>
        <begin position="68"/>
        <end position="95"/>
    </location>
</feature>
<protein>
    <submittedName>
        <fullName evidence="2">Uncharacterized protein</fullName>
    </submittedName>
</protein>
<evidence type="ECO:0000313" key="2">
    <source>
        <dbReference type="EMBL" id="QFR43055.1"/>
    </source>
</evidence>
<dbReference type="Proteomes" id="UP000326061">
    <property type="component" value="Chromosome"/>
</dbReference>
<dbReference type="KEGG" id="suln:FJR47_03710"/>
<keyword evidence="3" id="KW-1185">Reference proteome</keyword>
<organism evidence="2 3">
    <name type="scientific">Sulfurimonas xiamenensis</name>
    <dbReference type="NCBI Taxonomy" id="2590021"/>
    <lineage>
        <taxon>Bacteria</taxon>
        <taxon>Pseudomonadati</taxon>
        <taxon>Campylobacterota</taxon>
        <taxon>Epsilonproteobacteria</taxon>
        <taxon>Campylobacterales</taxon>
        <taxon>Sulfurimonadaceae</taxon>
        <taxon>Sulfurimonas</taxon>
    </lineage>
</organism>
<reference evidence="3" key="1">
    <citation type="submission" date="2019-06" db="EMBL/GenBank/DDBJ databases">
        <title>Sulfurimonas gotlandica sp. nov., a chemoautotrophic and psychrotolerant epsilonproteobacterium isolated from a pelagic redoxcline, and an emended description of the genus Sulfurimonas.</title>
        <authorList>
            <person name="Wang S."/>
            <person name="Jiang L."/>
            <person name="Shao Z."/>
        </authorList>
    </citation>
    <scope>NUCLEOTIDE SEQUENCE [LARGE SCALE GENOMIC DNA]</scope>
    <source>
        <strain evidence="3">1-1N</strain>
    </source>
</reference>